<evidence type="ECO:0000313" key="3">
    <source>
        <dbReference type="Proteomes" id="UP000779574"/>
    </source>
</evidence>
<dbReference type="OrthoDB" id="3881562at2759"/>
<organism evidence="2 3">
    <name type="scientific">Aureobasidium melanogenum</name>
    <name type="common">Aureobasidium pullulans var. melanogenum</name>
    <dbReference type="NCBI Taxonomy" id="46634"/>
    <lineage>
        <taxon>Eukaryota</taxon>
        <taxon>Fungi</taxon>
        <taxon>Dikarya</taxon>
        <taxon>Ascomycota</taxon>
        <taxon>Pezizomycotina</taxon>
        <taxon>Dothideomycetes</taxon>
        <taxon>Dothideomycetidae</taxon>
        <taxon>Dothideales</taxon>
        <taxon>Saccotheciaceae</taxon>
        <taxon>Aureobasidium</taxon>
    </lineage>
</organism>
<reference evidence="2" key="2">
    <citation type="submission" date="2021-08" db="EMBL/GenBank/DDBJ databases">
        <authorList>
            <person name="Gostincar C."/>
            <person name="Sun X."/>
            <person name="Song Z."/>
            <person name="Gunde-Cimerman N."/>
        </authorList>
    </citation>
    <scope>NUCLEOTIDE SEQUENCE</scope>
    <source>
        <strain evidence="2">EXF-9911</strain>
    </source>
</reference>
<feature type="transmembrane region" description="Helical" evidence="1">
    <location>
        <begin position="20"/>
        <end position="44"/>
    </location>
</feature>
<reference evidence="2" key="1">
    <citation type="journal article" date="2021" name="J Fungi (Basel)">
        <title>Virulence traits and population genomics of the black yeast Aureobasidium melanogenum.</title>
        <authorList>
            <person name="Cernosa A."/>
            <person name="Sun X."/>
            <person name="Gostincar C."/>
            <person name="Fang C."/>
            <person name="Gunde-Cimerman N."/>
            <person name="Song Z."/>
        </authorList>
    </citation>
    <scope>NUCLEOTIDE SEQUENCE</scope>
    <source>
        <strain evidence="2">EXF-9911</strain>
    </source>
</reference>
<keyword evidence="1" id="KW-0812">Transmembrane</keyword>
<feature type="non-terminal residue" evidence="2">
    <location>
        <position position="113"/>
    </location>
</feature>
<protein>
    <submittedName>
        <fullName evidence="2">Uncharacterized protein</fullName>
    </submittedName>
</protein>
<dbReference type="Proteomes" id="UP000779574">
    <property type="component" value="Unassembled WGS sequence"/>
</dbReference>
<comment type="caution">
    <text evidence="2">The sequence shown here is derived from an EMBL/GenBank/DDBJ whole genome shotgun (WGS) entry which is preliminary data.</text>
</comment>
<evidence type="ECO:0000256" key="1">
    <source>
        <dbReference type="SAM" id="Phobius"/>
    </source>
</evidence>
<keyword evidence="1" id="KW-1133">Transmembrane helix</keyword>
<name>A0A9P8EP30_AURME</name>
<keyword evidence="1" id="KW-0472">Membrane</keyword>
<evidence type="ECO:0000313" key="2">
    <source>
        <dbReference type="EMBL" id="KAG9694882.1"/>
    </source>
</evidence>
<accession>A0A9P8EP30</accession>
<gene>
    <name evidence="2" type="ORF">KCU76_g4897</name>
</gene>
<dbReference type="EMBL" id="JAHFXF010000147">
    <property type="protein sequence ID" value="KAG9694882.1"/>
    <property type="molecule type" value="Genomic_DNA"/>
</dbReference>
<proteinExistence type="predicted"/>
<sequence>MATPTFDLGTSSEPIHVSRVALAVIITFSVVSLVALTIALWILLRFTCSSRGRRAGYAIRDGRNEHTQWWKHANPPIDSDKSSEMSYMGIIPAPELASEEGRLRSRYTGEKSA</sequence>
<dbReference type="AlphaFoldDB" id="A0A9P8EP30"/>